<sequence length="121" mass="13663">MPAGIGAMITVSESLKKFQDLLIKWFSCLCDNAINDTLQINQTYYFRSCAKCNKPAARSLLDLMFTKRFASKVANKDENDGRNFQKCISVSQSEGNLLQKSVHAYFNMLLSCIYLLCPVFA</sequence>
<keyword evidence="1" id="KW-1185">Reference proteome</keyword>
<dbReference type="AlphaFoldDB" id="A0A915CC17"/>
<dbReference type="WBParaSite" id="PgR113_g006_t01">
    <property type="protein sequence ID" value="PgR113_g006_t01"/>
    <property type="gene ID" value="PgR113_g006"/>
</dbReference>
<organism evidence="1 2">
    <name type="scientific">Parascaris univalens</name>
    <name type="common">Nematode worm</name>
    <dbReference type="NCBI Taxonomy" id="6257"/>
    <lineage>
        <taxon>Eukaryota</taxon>
        <taxon>Metazoa</taxon>
        <taxon>Ecdysozoa</taxon>
        <taxon>Nematoda</taxon>
        <taxon>Chromadorea</taxon>
        <taxon>Rhabditida</taxon>
        <taxon>Spirurina</taxon>
        <taxon>Ascaridomorpha</taxon>
        <taxon>Ascaridoidea</taxon>
        <taxon>Ascarididae</taxon>
        <taxon>Parascaris</taxon>
    </lineage>
</organism>
<evidence type="ECO:0000313" key="2">
    <source>
        <dbReference type="WBParaSite" id="PgR113_g006_t01"/>
    </source>
</evidence>
<reference evidence="2" key="1">
    <citation type="submission" date="2022-11" db="UniProtKB">
        <authorList>
            <consortium name="WormBaseParasite"/>
        </authorList>
    </citation>
    <scope>IDENTIFICATION</scope>
</reference>
<name>A0A915CC17_PARUN</name>
<accession>A0A915CC17</accession>
<protein>
    <submittedName>
        <fullName evidence="2">Uncharacterized protein</fullName>
    </submittedName>
</protein>
<dbReference type="Proteomes" id="UP000887569">
    <property type="component" value="Unplaced"/>
</dbReference>
<evidence type="ECO:0000313" key="1">
    <source>
        <dbReference type="Proteomes" id="UP000887569"/>
    </source>
</evidence>
<proteinExistence type="predicted"/>